<dbReference type="Gene3D" id="3.40.50.1820">
    <property type="entry name" value="alpha/beta hydrolase"/>
    <property type="match status" value="1"/>
</dbReference>
<feature type="chain" id="PRO_5024450090" evidence="2">
    <location>
        <begin position="20"/>
        <end position="631"/>
    </location>
</feature>
<dbReference type="SMART" id="SM00939">
    <property type="entry name" value="PepX_C"/>
    <property type="match status" value="1"/>
</dbReference>
<proteinExistence type="predicted"/>
<dbReference type="AlphaFoldDB" id="A0A5K7SAE6"/>
<protein>
    <submittedName>
        <fullName evidence="4">Glutaryl-7-ACA acylase</fullName>
    </submittedName>
</protein>
<dbReference type="InterPro" id="IPR013736">
    <property type="entry name" value="Xaa-Pro_dipept_C"/>
</dbReference>
<accession>A0A5K7SAE6</accession>
<dbReference type="Gene3D" id="1.10.3020.10">
    <property type="entry name" value="alpha-amino acid ester hydrolase ( Helical cap domain)"/>
    <property type="match status" value="1"/>
</dbReference>
<evidence type="ECO:0000313" key="4">
    <source>
        <dbReference type="EMBL" id="BBE18436.1"/>
    </source>
</evidence>
<sequence>MNKSILVFTFCFLLHLAHAENKDSTWVVNNYTKIERQIPMRDGIRLFTTIYIPKDTTEKHPFLMTRTPYSCSPYGEAKFASFWKSYTMSYLKEGYFMVIQDVRGRWMSEGKFADVRPFNANKKTSQETDEASDSYDTVDWLLKNIPNNNGKVGVFGVSYPGYYSTMAAASNHPAIVAVSPQAPVTNWFIGDDAHHNGAFFLMDNFGFYSATGFGFGLPHPHPRSTAPKSVGFSVNDNYKFFLEAGTLNHIAKLVGDSVPFWKEMYDHPNYDGYWKARDARNATKNLSPAMLWVGGLFDAEDNWGTWNSYQSAESNNPGKEFNKIVMGPWSHGQWSGKNVTHMGNVYFGSNTGDWYQQNIEIPFFNYYLKNKGDISQLAEATIFISGENTWRKFKQWPPAQKEDKNLFLQPNGGLDWKKPTVKTSSTEYISDPAKPVPYAEGIHLHRTTAYMTDDQRFAERRTDVITFKTEVLTEDLTVTGIIKANLFTSISTTDADFVVKVIDVFPDKFAYNDSVYASKNSVRYPMGAYEMLVKGEIMRGRYRNSFERPEPFVPNKVALVRFNIGDVAHTFKKGHRVMVQIQSSWFPLVDRNPQKFVNIYTATENDFQKATVRIYHDEKHQSSVVLPVLRN</sequence>
<evidence type="ECO:0000256" key="1">
    <source>
        <dbReference type="ARBA" id="ARBA00022801"/>
    </source>
</evidence>
<dbReference type="Proteomes" id="UP001193389">
    <property type="component" value="Chromosome"/>
</dbReference>
<evidence type="ECO:0000259" key="3">
    <source>
        <dbReference type="SMART" id="SM00939"/>
    </source>
</evidence>
<organism evidence="4 5">
    <name type="scientific">Aquipluma nitroreducens</name>
    <dbReference type="NCBI Taxonomy" id="2010828"/>
    <lineage>
        <taxon>Bacteria</taxon>
        <taxon>Pseudomonadati</taxon>
        <taxon>Bacteroidota</taxon>
        <taxon>Bacteroidia</taxon>
        <taxon>Marinilabiliales</taxon>
        <taxon>Prolixibacteraceae</taxon>
        <taxon>Aquipluma</taxon>
    </lineage>
</organism>
<dbReference type="EMBL" id="AP018694">
    <property type="protein sequence ID" value="BBE18436.1"/>
    <property type="molecule type" value="Genomic_DNA"/>
</dbReference>
<evidence type="ECO:0000256" key="2">
    <source>
        <dbReference type="SAM" id="SignalP"/>
    </source>
</evidence>
<dbReference type="Pfam" id="PF08530">
    <property type="entry name" value="PepX_C"/>
    <property type="match status" value="1"/>
</dbReference>
<dbReference type="KEGG" id="anf:AQPE_2598"/>
<dbReference type="PANTHER" id="PTHR43056:SF10">
    <property type="entry name" value="COCE_NOND FAMILY, PUTATIVE (AFU_ORTHOLOGUE AFUA_7G00600)-RELATED"/>
    <property type="match status" value="1"/>
</dbReference>
<dbReference type="SUPFAM" id="SSF53474">
    <property type="entry name" value="alpha/beta-Hydrolases"/>
    <property type="match status" value="1"/>
</dbReference>
<name>A0A5K7SAE6_9BACT</name>
<dbReference type="InterPro" id="IPR008979">
    <property type="entry name" value="Galactose-bd-like_sf"/>
</dbReference>
<dbReference type="GO" id="GO:0008239">
    <property type="term" value="F:dipeptidyl-peptidase activity"/>
    <property type="evidence" value="ECO:0007669"/>
    <property type="project" value="InterPro"/>
</dbReference>
<dbReference type="InterPro" id="IPR000383">
    <property type="entry name" value="Xaa-Pro-like_dom"/>
</dbReference>
<reference evidence="4" key="1">
    <citation type="journal article" date="2020" name="Int. J. Syst. Evol. Microbiol.">
        <title>Aquipluma nitroreducens gen. nov. sp. nov., a novel facultatively anaerobic bacterium isolated from a freshwater lake.</title>
        <authorList>
            <person name="Watanabe M."/>
            <person name="Kojima H."/>
            <person name="Fukui M."/>
        </authorList>
    </citation>
    <scope>NUCLEOTIDE SEQUENCE</scope>
    <source>
        <strain evidence="4">MeG22</strain>
    </source>
</reference>
<dbReference type="PANTHER" id="PTHR43056">
    <property type="entry name" value="PEPTIDASE S9 PROLYL OLIGOPEPTIDASE"/>
    <property type="match status" value="1"/>
</dbReference>
<dbReference type="Gene3D" id="2.60.120.260">
    <property type="entry name" value="Galactose-binding domain-like"/>
    <property type="match status" value="1"/>
</dbReference>
<dbReference type="Pfam" id="PF02129">
    <property type="entry name" value="Peptidase_S15"/>
    <property type="match status" value="1"/>
</dbReference>
<dbReference type="InterPro" id="IPR029058">
    <property type="entry name" value="AB_hydrolase_fold"/>
</dbReference>
<evidence type="ECO:0000313" key="5">
    <source>
        <dbReference type="Proteomes" id="UP001193389"/>
    </source>
</evidence>
<gene>
    <name evidence="4" type="ORF">AQPE_2598</name>
</gene>
<feature type="signal peptide" evidence="2">
    <location>
        <begin position="1"/>
        <end position="19"/>
    </location>
</feature>
<dbReference type="SUPFAM" id="SSF49785">
    <property type="entry name" value="Galactose-binding domain-like"/>
    <property type="match status" value="1"/>
</dbReference>
<feature type="domain" description="Xaa-Pro dipeptidyl-peptidase C-terminal" evidence="3">
    <location>
        <begin position="361"/>
        <end position="625"/>
    </location>
</feature>
<dbReference type="RefSeq" id="WP_318346774.1">
    <property type="nucleotide sequence ID" value="NZ_AP018694.1"/>
</dbReference>
<keyword evidence="1" id="KW-0378">Hydrolase</keyword>
<dbReference type="InterPro" id="IPR005674">
    <property type="entry name" value="CocE/Ser_esterase"/>
</dbReference>
<dbReference type="InterPro" id="IPR050585">
    <property type="entry name" value="Xaa-Pro_dipeptidyl-ppase/CocE"/>
</dbReference>
<dbReference type="NCBIfam" id="TIGR00976">
    <property type="entry name" value="CocE_NonD"/>
    <property type="match status" value="1"/>
</dbReference>
<keyword evidence="2" id="KW-0732">Signal</keyword>
<keyword evidence="5" id="KW-1185">Reference proteome</keyword>